<protein>
    <submittedName>
        <fullName evidence="2">Nickel-dependent hydrogenase</fullName>
    </submittedName>
</protein>
<dbReference type="Proteomes" id="UP000321304">
    <property type="component" value="Unassembled WGS sequence"/>
</dbReference>
<keyword evidence="1" id="KW-0479">Metal-binding</keyword>
<gene>
    <name evidence="2" type="ORF">FBZ93_11680</name>
</gene>
<dbReference type="Gene3D" id="1.10.645.10">
    <property type="entry name" value="Cytochrome-c3 Hydrogenase, chain B"/>
    <property type="match status" value="2"/>
</dbReference>
<evidence type="ECO:0000313" key="3">
    <source>
        <dbReference type="Proteomes" id="UP000321304"/>
    </source>
</evidence>
<dbReference type="InterPro" id="IPR001501">
    <property type="entry name" value="Ni-dep_hyd_lsu"/>
</dbReference>
<dbReference type="InterPro" id="IPR050867">
    <property type="entry name" value="NiFe/NiFeSe_hydrgnase_LSU"/>
</dbReference>
<keyword evidence="1" id="KW-0533">Nickel</keyword>
<dbReference type="STRING" id="1755647.AS156_35520"/>
<organism evidence="2 3">
    <name type="scientific">Bradyrhizobium macuxiense</name>
    <dbReference type="NCBI Taxonomy" id="1755647"/>
    <lineage>
        <taxon>Bacteria</taxon>
        <taxon>Pseudomonadati</taxon>
        <taxon>Pseudomonadota</taxon>
        <taxon>Alphaproteobacteria</taxon>
        <taxon>Hyphomicrobiales</taxon>
        <taxon>Nitrobacteraceae</taxon>
        <taxon>Bradyrhizobium</taxon>
    </lineage>
</organism>
<dbReference type="OrthoDB" id="9157196at2"/>
<comment type="caution">
    <text evidence="2">The sequence shown here is derived from an EMBL/GenBank/DDBJ whole genome shotgun (WGS) entry which is preliminary data.</text>
</comment>
<name>A0A560L4K1_9BRAD</name>
<dbReference type="Pfam" id="PF00374">
    <property type="entry name" value="NiFeSe_Hases"/>
    <property type="match status" value="1"/>
</dbReference>
<dbReference type="InterPro" id="IPR029014">
    <property type="entry name" value="NiFe-Hase_large"/>
</dbReference>
<sequence>MSLAIRNQMQVTVSLADDAIGAVEILPRVQPPLARLFAGKPASSLLNVLPRLFSLCAAAHQVAFLSAIGAARGAGLNLATRQHRMTLVVAERLAELLRGLFVAHLAQDPTSADAIRALIQDVLVLVGSAKAGCRLALSEAAVRIAAALAALGIANEDGAPMPGSPLALRIAALEEVILKPVPMQHSFLSAADDHDIIERLLVNDVSACHCPDLEGRIPETGPWARQMKRGRLSSGRSAPAERLKARIAEIVGLCAWLKAGAHIEIAQDGIVESYGLGPRRGAAAVECARGRLYHAVELDRQGQISRFECLAPTEWNFHSRGPLVRSLQGAGLTARPHARAAIRRVIESLDPCVAFTLNFRDVGDA</sequence>
<dbReference type="EMBL" id="VITY01000016">
    <property type="protein sequence ID" value="TWB89364.1"/>
    <property type="molecule type" value="Genomic_DNA"/>
</dbReference>
<dbReference type="AlphaFoldDB" id="A0A560L4K1"/>
<dbReference type="RefSeq" id="WP_146991683.1">
    <property type="nucleotide sequence ID" value="NZ_VITY01000016.1"/>
</dbReference>
<dbReference type="SUPFAM" id="SSF56762">
    <property type="entry name" value="HydB/Nqo4-like"/>
    <property type="match status" value="1"/>
</dbReference>
<reference evidence="2 3" key="1">
    <citation type="submission" date="2019-06" db="EMBL/GenBank/DDBJ databases">
        <title>Genomic Encyclopedia of Type Strains, Phase IV (KMG-V): Genome sequencing to study the core and pangenomes of soil and plant-associated prokaryotes.</title>
        <authorList>
            <person name="Whitman W."/>
        </authorList>
    </citation>
    <scope>NUCLEOTIDE SEQUENCE [LARGE SCALE GENOMIC DNA]</scope>
    <source>
        <strain evidence="2 3">BR 10355</strain>
    </source>
</reference>
<comment type="cofactor">
    <cofactor evidence="1">
        <name>Ni(2+)</name>
        <dbReference type="ChEBI" id="CHEBI:49786"/>
    </cofactor>
</comment>
<keyword evidence="3" id="KW-1185">Reference proteome</keyword>
<accession>A0A560L4K1</accession>
<evidence type="ECO:0000256" key="1">
    <source>
        <dbReference type="PIRSR" id="PIRSR601501-1"/>
    </source>
</evidence>
<dbReference type="PANTHER" id="PTHR42958">
    <property type="entry name" value="HYDROGENASE-2 LARGE CHAIN"/>
    <property type="match status" value="1"/>
</dbReference>
<proteinExistence type="predicted"/>
<dbReference type="PANTHER" id="PTHR42958:SF4">
    <property type="entry name" value="HYDROGENASE EXPRESSION_FORMATION PROTEIN HUPK"/>
    <property type="match status" value="1"/>
</dbReference>
<dbReference type="GO" id="GO:0016151">
    <property type="term" value="F:nickel cation binding"/>
    <property type="evidence" value="ECO:0007669"/>
    <property type="project" value="InterPro"/>
</dbReference>
<evidence type="ECO:0000313" key="2">
    <source>
        <dbReference type="EMBL" id="TWB89364.1"/>
    </source>
</evidence>
<feature type="binding site" evidence="1">
    <location>
        <position position="352"/>
    </location>
    <ligand>
        <name>Ni(2+)</name>
        <dbReference type="ChEBI" id="CHEBI:49786"/>
    </ligand>
</feature>